<dbReference type="InterPro" id="IPR018490">
    <property type="entry name" value="cNMP-bd_dom_sf"/>
</dbReference>
<name>A0ABX7SMP1_9CAUL</name>
<keyword evidence="6" id="KW-1185">Reference proteome</keyword>
<dbReference type="InterPro" id="IPR036388">
    <property type="entry name" value="WH-like_DNA-bd_sf"/>
</dbReference>
<proteinExistence type="predicted"/>
<dbReference type="InterPro" id="IPR014710">
    <property type="entry name" value="RmlC-like_jellyroll"/>
</dbReference>
<dbReference type="Gene3D" id="2.60.120.10">
    <property type="entry name" value="Jelly Rolls"/>
    <property type="match status" value="1"/>
</dbReference>
<evidence type="ECO:0000313" key="6">
    <source>
        <dbReference type="Proteomes" id="UP000663942"/>
    </source>
</evidence>
<feature type="domain" description="HTH crp-type" evidence="4">
    <location>
        <begin position="179"/>
        <end position="253"/>
    </location>
</feature>
<dbReference type="SMART" id="SM00419">
    <property type="entry name" value="HTH_CRP"/>
    <property type="match status" value="1"/>
</dbReference>
<evidence type="ECO:0000259" key="4">
    <source>
        <dbReference type="PROSITE" id="PS51063"/>
    </source>
</evidence>
<keyword evidence="3" id="KW-0804">Transcription</keyword>
<dbReference type="InterPro" id="IPR000595">
    <property type="entry name" value="cNMP-bd_dom"/>
</dbReference>
<dbReference type="PROSITE" id="PS51063">
    <property type="entry name" value="HTH_CRP_2"/>
    <property type="match status" value="1"/>
</dbReference>
<keyword evidence="2" id="KW-0238">DNA-binding</keyword>
<dbReference type="InterPro" id="IPR036390">
    <property type="entry name" value="WH_DNA-bd_sf"/>
</dbReference>
<dbReference type="Gene3D" id="1.10.10.10">
    <property type="entry name" value="Winged helix-like DNA-binding domain superfamily/Winged helix DNA-binding domain"/>
    <property type="match status" value="1"/>
</dbReference>
<accession>A0ABX7SMP1</accession>
<dbReference type="CDD" id="cd00038">
    <property type="entry name" value="CAP_ED"/>
    <property type="match status" value="1"/>
</dbReference>
<dbReference type="Pfam" id="PF13545">
    <property type="entry name" value="HTH_Crp_2"/>
    <property type="match status" value="1"/>
</dbReference>
<dbReference type="SUPFAM" id="SSF46785">
    <property type="entry name" value="Winged helix' DNA-binding domain"/>
    <property type="match status" value="1"/>
</dbReference>
<evidence type="ECO:0000256" key="1">
    <source>
        <dbReference type="ARBA" id="ARBA00023015"/>
    </source>
</evidence>
<evidence type="ECO:0000256" key="3">
    <source>
        <dbReference type="ARBA" id="ARBA00023163"/>
    </source>
</evidence>
<organism evidence="5 6">
    <name type="scientific">Brevundimonas pondensis</name>
    <dbReference type="NCBI Taxonomy" id="2774189"/>
    <lineage>
        <taxon>Bacteria</taxon>
        <taxon>Pseudomonadati</taxon>
        <taxon>Pseudomonadota</taxon>
        <taxon>Alphaproteobacteria</taxon>
        <taxon>Caulobacterales</taxon>
        <taxon>Caulobacteraceae</taxon>
        <taxon>Brevundimonas</taxon>
    </lineage>
</organism>
<reference evidence="5 6" key="1">
    <citation type="submission" date="2020-09" db="EMBL/GenBank/DDBJ databases">
        <title>Brevundimonas sp. LVF1 isolated from an oligotrophic pond in Goettingen, Germany.</title>
        <authorList>
            <person name="Friedrich I."/>
            <person name="Klassen A."/>
            <person name="Neubauer H."/>
            <person name="Schneider D."/>
            <person name="Hertel R."/>
            <person name="Daniel R."/>
        </authorList>
    </citation>
    <scope>NUCLEOTIDE SEQUENCE [LARGE SCALE GENOMIC DNA]</scope>
    <source>
        <strain evidence="5 6">LVF1</strain>
    </source>
</reference>
<dbReference type="RefSeq" id="WP_207825149.1">
    <property type="nucleotide sequence ID" value="NZ_CP062006.1"/>
</dbReference>
<dbReference type="Proteomes" id="UP000663942">
    <property type="component" value="Chromosome"/>
</dbReference>
<evidence type="ECO:0000313" key="5">
    <source>
        <dbReference type="EMBL" id="QTC88150.1"/>
    </source>
</evidence>
<evidence type="ECO:0000256" key="2">
    <source>
        <dbReference type="ARBA" id="ARBA00023125"/>
    </source>
</evidence>
<protein>
    <submittedName>
        <fullName evidence="5">Crp/Fnr family transcriptional regulator</fullName>
    </submittedName>
</protein>
<dbReference type="InterPro" id="IPR012318">
    <property type="entry name" value="HTH_CRP"/>
</dbReference>
<gene>
    <name evidence="5" type="ORF">IFE19_01705</name>
</gene>
<dbReference type="EMBL" id="CP062006">
    <property type="protein sequence ID" value="QTC88150.1"/>
    <property type="molecule type" value="Genomic_DNA"/>
</dbReference>
<dbReference type="SUPFAM" id="SSF51206">
    <property type="entry name" value="cAMP-binding domain-like"/>
    <property type="match status" value="1"/>
</dbReference>
<sequence length="281" mass="31452">MGVPYAGYSEAARQSIRAERLARPPLRRPQRPPADVAALKVLSAVAPLSEDERALVRKLCLYRESIPAGAEFAREGEAAPARLIVSGWACRQQSLPDGRRQIFGFLMAGDAIGLGLRPRPLDEVSTVAVTRVECVDALMLREILAVQDGRHAGLRNALAAARRYEEACLLDHVVRLGRQSAHERTAHFLLEWRQRCRVAGLADAERFPMPLTQEVLSDALGLSIVHLNRTLQHMKRERLIEMKRGWVEILDAYRLKFICDYQSRWPTVGGDGSSVSLVREF</sequence>
<keyword evidence="1" id="KW-0805">Transcription regulation</keyword>